<dbReference type="InParanoid" id="K3WQJ7"/>
<dbReference type="HOGENOM" id="CLU_460442_0_0_1"/>
<evidence type="ECO:0000256" key="1">
    <source>
        <dbReference type="SAM" id="MobiDB-lite"/>
    </source>
</evidence>
<keyword evidence="3" id="KW-1185">Reference proteome</keyword>
<dbReference type="PANTHER" id="PTHR39200">
    <property type="entry name" value="HYPOTHETICAL EXPORTED PROTEIN"/>
    <property type="match status" value="1"/>
</dbReference>
<dbReference type="Gene3D" id="2.160.20.120">
    <property type="match status" value="1"/>
</dbReference>
<evidence type="ECO:0000313" key="2">
    <source>
        <dbReference type="EnsemblProtists" id="PYU1_T007239"/>
    </source>
</evidence>
<evidence type="ECO:0000313" key="3">
    <source>
        <dbReference type="Proteomes" id="UP000019132"/>
    </source>
</evidence>
<dbReference type="eggNOG" id="ENOG502T355">
    <property type="taxonomic scope" value="Eukaryota"/>
</dbReference>
<feature type="region of interest" description="Disordered" evidence="1">
    <location>
        <begin position="405"/>
        <end position="463"/>
    </location>
</feature>
<reference evidence="3" key="2">
    <citation type="submission" date="2010-04" db="EMBL/GenBank/DDBJ databases">
        <authorList>
            <person name="Buell R."/>
            <person name="Hamilton J."/>
            <person name="Hostetler J."/>
        </authorList>
    </citation>
    <scope>NUCLEOTIDE SEQUENCE [LARGE SCALE GENOMIC DNA]</scope>
    <source>
        <strain evidence="3">DAOM:BR144</strain>
    </source>
</reference>
<dbReference type="EnsemblProtists" id="PYU1_T007239">
    <property type="protein sequence ID" value="PYU1_T007239"/>
    <property type="gene ID" value="PYU1_G007224"/>
</dbReference>
<reference evidence="3" key="1">
    <citation type="journal article" date="2010" name="Genome Biol.">
        <title>Genome sequence of the necrotrophic plant pathogen Pythium ultimum reveals original pathogenicity mechanisms and effector repertoire.</title>
        <authorList>
            <person name="Levesque C.A."/>
            <person name="Brouwer H."/>
            <person name="Cano L."/>
            <person name="Hamilton J.P."/>
            <person name="Holt C."/>
            <person name="Huitema E."/>
            <person name="Raffaele S."/>
            <person name="Robideau G.P."/>
            <person name="Thines M."/>
            <person name="Win J."/>
            <person name="Zerillo M.M."/>
            <person name="Beakes G.W."/>
            <person name="Boore J.L."/>
            <person name="Busam D."/>
            <person name="Dumas B."/>
            <person name="Ferriera S."/>
            <person name="Fuerstenberg S.I."/>
            <person name="Gachon C.M."/>
            <person name="Gaulin E."/>
            <person name="Govers F."/>
            <person name="Grenville-Briggs L."/>
            <person name="Horner N."/>
            <person name="Hostetler J."/>
            <person name="Jiang R.H."/>
            <person name="Johnson J."/>
            <person name="Krajaejun T."/>
            <person name="Lin H."/>
            <person name="Meijer H.J."/>
            <person name="Moore B."/>
            <person name="Morris P."/>
            <person name="Phuntmart V."/>
            <person name="Puiu D."/>
            <person name="Shetty J."/>
            <person name="Stajich J.E."/>
            <person name="Tripathy S."/>
            <person name="Wawra S."/>
            <person name="van West P."/>
            <person name="Whitty B.R."/>
            <person name="Coutinho P.M."/>
            <person name="Henrissat B."/>
            <person name="Martin F."/>
            <person name="Thomas P.D."/>
            <person name="Tyler B.M."/>
            <person name="De Vries R.P."/>
            <person name="Kamoun S."/>
            <person name="Yandell M."/>
            <person name="Tisserat N."/>
            <person name="Buell C.R."/>
        </authorList>
    </citation>
    <scope>NUCLEOTIDE SEQUENCE</scope>
    <source>
        <strain evidence="3">DAOM:BR144</strain>
    </source>
</reference>
<protein>
    <submittedName>
        <fullName evidence="2">Uncharacterized protein</fullName>
    </submittedName>
</protein>
<dbReference type="Proteomes" id="UP000019132">
    <property type="component" value="Unassembled WGS sequence"/>
</dbReference>
<name>K3WQJ7_GLOUD</name>
<feature type="region of interest" description="Disordered" evidence="1">
    <location>
        <begin position="568"/>
        <end position="593"/>
    </location>
</feature>
<dbReference type="EMBL" id="GL376629">
    <property type="status" value="NOT_ANNOTATED_CDS"/>
    <property type="molecule type" value="Genomic_DNA"/>
</dbReference>
<proteinExistence type="predicted"/>
<accession>K3WQJ7</accession>
<dbReference type="VEuPathDB" id="FungiDB:PYU1_G007224"/>
<feature type="compositionally biased region" description="Acidic residues" evidence="1">
    <location>
        <begin position="66"/>
        <end position="81"/>
    </location>
</feature>
<feature type="region of interest" description="Disordered" evidence="1">
    <location>
        <begin position="66"/>
        <end position="87"/>
    </location>
</feature>
<dbReference type="AlphaFoldDB" id="K3WQJ7"/>
<dbReference type="PANTHER" id="PTHR39200:SF1">
    <property type="entry name" value="AUTO-TRANSPORTER ADHESIN HEAD GIN DOMAIN-CONTAINING PROTEIN-RELATED"/>
    <property type="match status" value="1"/>
</dbReference>
<organism evidence="2 3">
    <name type="scientific">Globisporangium ultimum (strain ATCC 200006 / CBS 805.95 / DAOM BR144)</name>
    <name type="common">Pythium ultimum</name>
    <dbReference type="NCBI Taxonomy" id="431595"/>
    <lineage>
        <taxon>Eukaryota</taxon>
        <taxon>Sar</taxon>
        <taxon>Stramenopiles</taxon>
        <taxon>Oomycota</taxon>
        <taxon>Peronosporomycetes</taxon>
        <taxon>Pythiales</taxon>
        <taxon>Pythiaceae</taxon>
        <taxon>Globisporangium</taxon>
    </lineage>
</organism>
<sequence length="593" mass="63797">MLLLTQCQAARVNDATGSDQVSPKTKTLRVEASPVVQLQLRSQDSHDAAKTKDDFDDSDDAYGWDDDIFDDDSDSNSDDDMLSFLNPHPEPQATKLYEFTLGRRWHVYPATEQGVSLWAFQIAVSLPGQTFVHILKDDPDYKDERNRYKHGDNMAPIAKIVAESNDSVLLNDLNVFETAQGWSVSSTQDVTETPTARRIDDLVVHVYLNRKEYKSQQLKSLVSTGAGDVIVYKKVLPRSALSLQIASRGNGSMFLQSSSSLSCTSLVFETIGNSSLYARLSGLLSVRASMYLSVDGTSSIGIDADRISASMVTATATDTADICVSARRLSVGATLNATVVGDGSIAMFADRGQSSMETIVIDGSGKVDTSTVSSISTDVTIHGGSASANVQSVFRLSYDVPPGSHVRYRGRSPMTLTRTTGSPPLEKLDSSSTSAKCRAAVIPDEPKAGRFPPLESPDSQSPDAPVYLTLSPKTTAASPSSIFTTGESLTTPEVDEAIDKANDKVARAEAKTEAATPKRIRADNSANPYFSANTSTYMAIYASSNTANNSHTSGNARANSRSNINANADQCGYANYDSHDEHNSRRIQPSAKL</sequence>
<reference evidence="2" key="3">
    <citation type="submission" date="2015-02" db="UniProtKB">
        <authorList>
            <consortium name="EnsemblProtists"/>
        </authorList>
    </citation>
    <scope>IDENTIFICATION</scope>
    <source>
        <strain evidence="2">DAOM BR144</strain>
    </source>
</reference>